<comment type="caution">
    <text evidence="2">The sequence shown here is derived from an EMBL/GenBank/DDBJ whole genome shotgun (WGS) entry which is preliminary data.</text>
</comment>
<protein>
    <submittedName>
        <fullName evidence="2">Uncharacterized protein</fullName>
    </submittedName>
</protein>
<evidence type="ECO:0000313" key="2">
    <source>
        <dbReference type="EMBL" id="EJW79910.1"/>
    </source>
</evidence>
<feature type="compositionally biased region" description="Basic and acidic residues" evidence="1">
    <location>
        <begin position="73"/>
        <end position="84"/>
    </location>
</feature>
<organism evidence="2 3">
    <name type="scientific">Wuchereria bancrofti</name>
    <dbReference type="NCBI Taxonomy" id="6293"/>
    <lineage>
        <taxon>Eukaryota</taxon>
        <taxon>Metazoa</taxon>
        <taxon>Ecdysozoa</taxon>
        <taxon>Nematoda</taxon>
        <taxon>Chromadorea</taxon>
        <taxon>Rhabditida</taxon>
        <taxon>Spirurina</taxon>
        <taxon>Spiruromorpha</taxon>
        <taxon>Filarioidea</taxon>
        <taxon>Onchocercidae</taxon>
        <taxon>Wuchereria</taxon>
    </lineage>
</organism>
<gene>
    <name evidence="2" type="ORF">WUBG_09183</name>
</gene>
<evidence type="ECO:0000256" key="1">
    <source>
        <dbReference type="SAM" id="MobiDB-lite"/>
    </source>
</evidence>
<evidence type="ECO:0000313" key="3">
    <source>
        <dbReference type="Proteomes" id="UP000004810"/>
    </source>
</evidence>
<accession>J9AZ64</accession>
<name>J9AZ64_WUCBA</name>
<sequence>MCITGKSKPSVAHVPHRRLLRSVLPCTPSVASRCVLSDASVSQIPTVSPRVQMRRLLQRSLKMLEDEYKDGGIDREDVMGKEGMRGGGEGIP</sequence>
<feature type="non-terminal residue" evidence="2">
    <location>
        <position position="92"/>
    </location>
</feature>
<feature type="region of interest" description="Disordered" evidence="1">
    <location>
        <begin position="73"/>
        <end position="92"/>
    </location>
</feature>
<reference evidence="3" key="1">
    <citation type="submission" date="2012-08" db="EMBL/GenBank/DDBJ databases">
        <title>The Genome Sequence of Wuchereria bancrofti.</title>
        <authorList>
            <person name="Nutman T.B."/>
            <person name="Fink D.L."/>
            <person name="Russ C."/>
            <person name="Young S."/>
            <person name="Zeng Q."/>
            <person name="Koehrsen M."/>
            <person name="Alvarado L."/>
            <person name="Berlin A."/>
            <person name="Chapman S.B."/>
            <person name="Chen Z."/>
            <person name="Freedman E."/>
            <person name="Gellesch M."/>
            <person name="Goldberg J."/>
            <person name="Griggs A."/>
            <person name="Gujja S."/>
            <person name="Heilman E.R."/>
            <person name="Heiman D."/>
            <person name="Hepburn T."/>
            <person name="Howarth C."/>
            <person name="Jen D."/>
            <person name="Larson L."/>
            <person name="Lewis B."/>
            <person name="Mehta T."/>
            <person name="Park D."/>
            <person name="Pearson M."/>
            <person name="Roberts A."/>
            <person name="Saif S."/>
            <person name="Shea T."/>
            <person name="Shenoy N."/>
            <person name="Sisk P."/>
            <person name="Stolte C."/>
            <person name="Sykes S."/>
            <person name="Walk T."/>
            <person name="White J."/>
            <person name="Yandava C."/>
            <person name="Haas B."/>
            <person name="Henn M.R."/>
            <person name="Nusbaum C."/>
            <person name="Birren B."/>
        </authorList>
    </citation>
    <scope>NUCLEOTIDE SEQUENCE [LARGE SCALE GENOMIC DNA]</scope>
    <source>
        <strain evidence="3">NA</strain>
    </source>
</reference>
<dbReference type="AlphaFoldDB" id="J9AZ64"/>
<proteinExistence type="predicted"/>
<dbReference type="EMBL" id="ADBV01004996">
    <property type="protein sequence ID" value="EJW79910.1"/>
    <property type="molecule type" value="Genomic_DNA"/>
</dbReference>
<dbReference type="Proteomes" id="UP000004810">
    <property type="component" value="Unassembled WGS sequence"/>
</dbReference>